<dbReference type="Proteomes" id="UP000701801">
    <property type="component" value="Unassembled WGS sequence"/>
</dbReference>
<sequence>MHEKGRENEEGSVIVSTIIRTAGARATPALSTLLILSAVGNRGKKGSIMIIGHTDCGLQSVGDGEIRRILAESIEGVEGSHAESVVGLEGIEFGSFRRFVLLLWIFLV</sequence>
<dbReference type="SUPFAM" id="SSF53056">
    <property type="entry name" value="beta-carbonic anhydrase, cab"/>
    <property type="match status" value="1"/>
</dbReference>
<dbReference type="OrthoDB" id="10248475at2759"/>
<dbReference type="InterPro" id="IPR036874">
    <property type="entry name" value="Carbonic_anhydrase_sf"/>
</dbReference>
<dbReference type="EMBL" id="CAJVRM010000102">
    <property type="protein sequence ID" value="CAG8974372.1"/>
    <property type="molecule type" value="Genomic_DNA"/>
</dbReference>
<protein>
    <recommendedName>
        <fullName evidence="3">Carbonic anhydrase</fullName>
    </recommendedName>
</protein>
<dbReference type="GO" id="GO:0008270">
    <property type="term" value="F:zinc ion binding"/>
    <property type="evidence" value="ECO:0007669"/>
    <property type="project" value="InterPro"/>
</dbReference>
<evidence type="ECO:0000313" key="2">
    <source>
        <dbReference type="Proteomes" id="UP000701801"/>
    </source>
</evidence>
<keyword evidence="2" id="KW-1185">Reference proteome</keyword>
<organism evidence="1 2">
    <name type="scientific">Hymenoscyphus albidus</name>
    <dbReference type="NCBI Taxonomy" id="595503"/>
    <lineage>
        <taxon>Eukaryota</taxon>
        <taxon>Fungi</taxon>
        <taxon>Dikarya</taxon>
        <taxon>Ascomycota</taxon>
        <taxon>Pezizomycotina</taxon>
        <taxon>Leotiomycetes</taxon>
        <taxon>Helotiales</taxon>
        <taxon>Helotiaceae</taxon>
        <taxon>Hymenoscyphus</taxon>
    </lineage>
</organism>
<evidence type="ECO:0000313" key="1">
    <source>
        <dbReference type="EMBL" id="CAG8974372.1"/>
    </source>
</evidence>
<dbReference type="AlphaFoldDB" id="A0A9N9Q4E5"/>
<comment type="caution">
    <text evidence="1">The sequence shown here is derived from an EMBL/GenBank/DDBJ whole genome shotgun (WGS) entry which is preliminary data.</text>
</comment>
<reference evidence="1" key="1">
    <citation type="submission" date="2021-07" db="EMBL/GenBank/DDBJ databases">
        <authorList>
            <person name="Durling M."/>
        </authorList>
    </citation>
    <scope>NUCLEOTIDE SEQUENCE</scope>
</reference>
<proteinExistence type="predicted"/>
<evidence type="ECO:0008006" key="3">
    <source>
        <dbReference type="Google" id="ProtNLM"/>
    </source>
</evidence>
<gene>
    <name evidence="1" type="ORF">HYALB_00010623</name>
</gene>
<dbReference type="Gene3D" id="3.40.1050.10">
    <property type="entry name" value="Carbonic anhydrase"/>
    <property type="match status" value="1"/>
</dbReference>
<dbReference type="GO" id="GO:0004089">
    <property type="term" value="F:carbonate dehydratase activity"/>
    <property type="evidence" value="ECO:0007669"/>
    <property type="project" value="InterPro"/>
</dbReference>
<accession>A0A9N9Q4E5</accession>
<name>A0A9N9Q4E5_9HELO</name>